<evidence type="ECO:0000313" key="2">
    <source>
        <dbReference type="EMBL" id="TXG68583.1"/>
    </source>
</evidence>
<dbReference type="PANTHER" id="PTHR32166:SF63">
    <property type="entry name" value="HAT TRANSPOSON SUPERFAMILY PROTEIN"/>
    <property type="match status" value="1"/>
</dbReference>
<dbReference type="PANTHER" id="PTHR32166">
    <property type="entry name" value="OSJNBA0013A04.12 PROTEIN"/>
    <property type="match status" value="1"/>
</dbReference>
<dbReference type="Pfam" id="PF04937">
    <property type="entry name" value="DUF659"/>
    <property type="match status" value="1"/>
</dbReference>
<dbReference type="InterPro" id="IPR012337">
    <property type="entry name" value="RNaseH-like_sf"/>
</dbReference>
<organism evidence="2 3">
    <name type="scientific">Acer yangbiense</name>
    <dbReference type="NCBI Taxonomy" id="1000413"/>
    <lineage>
        <taxon>Eukaryota</taxon>
        <taxon>Viridiplantae</taxon>
        <taxon>Streptophyta</taxon>
        <taxon>Embryophyta</taxon>
        <taxon>Tracheophyta</taxon>
        <taxon>Spermatophyta</taxon>
        <taxon>Magnoliopsida</taxon>
        <taxon>eudicotyledons</taxon>
        <taxon>Gunneridae</taxon>
        <taxon>Pentapetalae</taxon>
        <taxon>rosids</taxon>
        <taxon>malvids</taxon>
        <taxon>Sapindales</taxon>
        <taxon>Sapindaceae</taxon>
        <taxon>Hippocastanoideae</taxon>
        <taxon>Acereae</taxon>
        <taxon>Acer</taxon>
    </lineage>
</organism>
<reference evidence="3" key="1">
    <citation type="journal article" date="2019" name="Gigascience">
        <title>De novo genome assembly of the endangered Acer yangbiense, a plant species with extremely small populations endemic to Yunnan Province, China.</title>
        <authorList>
            <person name="Yang J."/>
            <person name="Wariss H.M."/>
            <person name="Tao L."/>
            <person name="Zhang R."/>
            <person name="Yun Q."/>
            <person name="Hollingsworth P."/>
            <person name="Dao Z."/>
            <person name="Luo G."/>
            <person name="Guo H."/>
            <person name="Ma Y."/>
            <person name="Sun W."/>
        </authorList>
    </citation>
    <scope>NUCLEOTIDE SEQUENCE [LARGE SCALE GENOMIC DNA]</scope>
    <source>
        <strain evidence="3">cv. Malutang</strain>
    </source>
</reference>
<proteinExistence type="predicted"/>
<dbReference type="EMBL" id="VAHF01000002">
    <property type="protein sequence ID" value="TXG68583.1"/>
    <property type="molecule type" value="Genomic_DNA"/>
</dbReference>
<name>A0A5C7IH38_9ROSI</name>
<comment type="caution">
    <text evidence="2">The sequence shown here is derived from an EMBL/GenBank/DDBJ whole genome shotgun (WGS) entry which is preliminary data.</text>
</comment>
<keyword evidence="3" id="KW-1185">Reference proteome</keyword>
<dbReference type="InterPro" id="IPR007021">
    <property type="entry name" value="DUF659"/>
</dbReference>
<feature type="domain" description="DUF659" evidence="1">
    <location>
        <begin position="100"/>
        <end position="239"/>
    </location>
</feature>
<dbReference type="Proteomes" id="UP000323000">
    <property type="component" value="Chromosome 2"/>
</dbReference>
<dbReference type="AlphaFoldDB" id="A0A5C7IH38"/>
<evidence type="ECO:0000313" key="3">
    <source>
        <dbReference type="Proteomes" id="UP000323000"/>
    </source>
</evidence>
<accession>A0A5C7IH38</accession>
<dbReference type="SUPFAM" id="SSF53098">
    <property type="entry name" value="Ribonuclease H-like"/>
    <property type="match status" value="1"/>
</dbReference>
<evidence type="ECO:0000259" key="1">
    <source>
        <dbReference type="Pfam" id="PF04937"/>
    </source>
</evidence>
<dbReference type="OrthoDB" id="1740973at2759"/>
<protein>
    <recommendedName>
        <fullName evidence="1">DUF659 domain-containing protein</fullName>
    </recommendedName>
</protein>
<sequence>MLIDVHDHGIASPDEKNKVVCNYCGKEVSGFYRLKCHLGHLRGDVKPCEQVPSNVKDLMITQLRKNKRRKLAKEADQSCHTDIPLKMNCSTSAKNISKQADLEQIEEYVSKVKDSWAVTGCSFVIDEWEDYKRRHLINFLADSPEGTIYIGSFDISSHVGCLGILQKLLEFVIDNVGLKNVVQIIVADTVSWMWPATRQIVFKHKNVCRSLGASHYIGLMLYNIGMMEPYREILNEAKRLTEFVHGHTDVLKMFRSYFHGHDLAAKPYKIRPLYGVGYYLNPALLYTKILYLNRVVEHVLKSCIFEMFEGRHVQDLISQQFQKYEHGEAEWWSRYGAQCPELQKLAIRILSQTCDVSTSSSRVPSHNHPSTAIFSDSASQPSLGIDAAAVPFHIDLSQPACPSTSLHPMTTRLKSVTKYKIEGIERLICEYGSG</sequence>
<gene>
    <name evidence="2" type="ORF">EZV62_003518</name>
</gene>